<dbReference type="InterPro" id="IPR052022">
    <property type="entry name" value="26kDa_periplasmic_antigen"/>
</dbReference>
<dbReference type="PANTHER" id="PTHR34387">
    <property type="entry name" value="SLR1258 PROTEIN"/>
    <property type="match status" value="1"/>
</dbReference>
<dbReference type="Gene3D" id="3.30.70.2970">
    <property type="entry name" value="Protein of unknown function (DUF541), domain 2"/>
    <property type="match status" value="1"/>
</dbReference>
<evidence type="ECO:0000313" key="1">
    <source>
        <dbReference type="EMBL" id="HET98376.1"/>
    </source>
</evidence>
<protein>
    <submittedName>
        <fullName evidence="1">DUF541 domain-containing protein</fullName>
    </submittedName>
</protein>
<reference evidence="1" key="1">
    <citation type="journal article" date="2020" name="mSystems">
        <title>Genome- and Community-Level Interaction Insights into Carbon Utilization and Element Cycling Functions of Hydrothermarchaeota in Hydrothermal Sediment.</title>
        <authorList>
            <person name="Zhou Z."/>
            <person name="Liu Y."/>
            <person name="Xu W."/>
            <person name="Pan J."/>
            <person name="Luo Z.H."/>
            <person name="Li M."/>
        </authorList>
    </citation>
    <scope>NUCLEOTIDE SEQUENCE [LARGE SCALE GENOMIC DNA]</scope>
    <source>
        <strain evidence="1">SpSt-1224</strain>
    </source>
</reference>
<dbReference type="AlphaFoldDB" id="A0A7C2XPI2"/>
<dbReference type="Gene3D" id="3.30.110.170">
    <property type="entry name" value="Protein of unknown function (DUF541), domain 1"/>
    <property type="match status" value="1"/>
</dbReference>
<accession>A0A7C2XPI2</accession>
<dbReference type="InterPro" id="IPR007497">
    <property type="entry name" value="SIMPL/DUF541"/>
</dbReference>
<sequence length="232" mass="24965">MVLLAWGLLTPGIVGAADFPRSPTDGFTVQLSAWAEEEVNNDLLTATLAVERGGTDSARLAATVAGIMQRALAEAERYPAVKVRTAAYATQPVYGRREGVSQRTGWLVRQQLSLESTDIEAAAALIGRLQAMDLQLTGMSFTVSDSRREASRAKLTAAAIDAWRTKAEAVVKRLGGRSWLPHELQIQDDYYQPVRPMLARGETVLSAEAVAPAIEAGSSKIRITVSGTAWGR</sequence>
<organism evidence="1">
    <name type="scientific">Desulfurivibrio alkaliphilus</name>
    <dbReference type="NCBI Taxonomy" id="427923"/>
    <lineage>
        <taxon>Bacteria</taxon>
        <taxon>Pseudomonadati</taxon>
        <taxon>Thermodesulfobacteriota</taxon>
        <taxon>Desulfobulbia</taxon>
        <taxon>Desulfobulbales</taxon>
        <taxon>Desulfobulbaceae</taxon>
        <taxon>Desulfurivibrio</taxon>
    </lineage>
</organism>
<gene>
    <name evidence="1" type="ORF">ENN98_06750</name>
</gene>
<dbReference type="EMBL" id="DSDS01000150">
    <property type="protein sequence ID" value="HET98376.1"/>
    <property type="molecule type" value="Genomic_DNA"/>
</dbReference>
<comment type="caution">
    <text evidence="1">The sequence shown here is derived from an EMBL/GenBank/DDBJ whole genome shotgun (WGS) entry which is preliminary data.</text>
</comment>
<name>A0A7C2XPI2_9BACT</name>
<dbReference type="PANTHER" id="PTHR34387:SF1">
    <property type="entry name" value="PERIPLASMIC IMMUNOGENIC PROTEIN"/>
    <property type="match status" value="1"/>
</dbReference>
<dbReference type="Pfam" id="PF04402">
    <property type="entry name" value="SIMPL"/>
    <property type="match status" value="1"/>
</dbReference>
<dbReference type="Proteomes" id="UP000885986">
    <property type="component" value="Unassembled WGS sequence"/>
</dbReference>
<dbReference type="GO" id="GO:0006974">
    <property type="term" value="P:DNA damage response"/>
    <property type="evidence" value="ECO:0007669"/>
    <property type="project" value="TreeGrafter"/>
</dbReference>
<proteinExistence type="predicted"/>